<evidence type="ECO:0000256" key="1">
    <source>
        <dbReference type="ARBA" id="ARBA00023015"/>
    </source>
</evidence>
<dbReference type="InterPro" id="IPR049445">
    <property type="entry name" value="TetR_SbtR-like_C"/>
</dbReference>
<dbReference type="Gene3D" id="1.10.357.10">
    <property type="entry name" value="Tetracycline Repressor, domain 2"/>
    <property type="match status" value="1"/>
</dbReference>
<dbReference type="Pfam" id="PF00440">
    <property type="entry name" value="TetR_N"/>
    <property type="match status" value="1"/>
</dbReference>
<evidence type="ECO:0000256" key="3">
    <source>
        <dbReference type="ARBA" id="ARBA00023163"/>
    </source>
</evidence>
<dbReference type="RefSeq" id="WP_394837964.1">
    <property type="nucleotide sequence ID" value="NZ_CP089929.1"/>
</dbReference>
<keyword evidence="2 4" id="KW-0238">DNA-binding</keyword>
<dbReference type="PANTHER" id="PTHR30055:SF234">
    <property type="entry name" value="HTH-TYPE TRANSCRIPTIONAL REGULATOR BETI"/>
    <property type="match status" value="1"/>
</dbReference>
<dbReference type="Pfam" id="PF21597">
    <property type="entry name" value="TetR_C_43"/>
    <property type="match status" value="1"/>
</dbReference>
<keyword evidence="1" id="KW-0805">Transcription regulation</keyword>
<evidence type="ECO:0000313" key="7">
    <source>
        <dbReference type="Proteomes" id="UP001374803"/>
    </source>
</evidence>
<organism evidence="6 7">
    <name type="scientific">Pendulispora rubella</name>
    <dbReference type="NCBI Taxonomy" id="2741070"/>
    <lineage>
        <taxon>Bacteria</taxon>
        <taxon>Pseudomonadati</taxon>
        <taxon>Myxococcota</taxon>
        <taxon>Myxococcia</taxon>
        <taxon>Myxococcales</taxon>
        <taxon>Sorangiineae</taxon>
        <taxon>Pendulisporaceae</taxon>
        <taxon>Pendulispora</taxon>
    </lineage>
</organism>
<protein>
    <submittedName>
        <fullName evidence="6">TetR/AcrR family transcriptional regulator</fullName>
    </submittedName>
</protein>
<evidence type="ECO:0000313" key="6">
    <source>
        <dbReference type="EMBL" id="WXB08289.1"/>
    </source>
</evidence>
<dbReference type="InterPro" id="IPR036271">
    <property type="entry name" value="Tet_transcr_reg_TetR-rel_C_sf"/>
</dbReference>
<dbReference type="InterPro" id="IPR050109">
    <property type="entry name" value="HTH-type_TetR-like_transc_reg"/>
</dbReference>
<feature type="DNA-binding region" description="H-T-H motif" evidence="4">
    <location>
        <begin position="34"/>
        <end position="53"/>
    </location>
</feature>
<dbReference type="InterPro" id="IPR001647">
    <property type="entry name" value="HTH_TetR"/>
</dbReference>
<dbReference type="PANTHER" id="PTHR30055">
    <property type="entry name" value="HTH-TYPE TRANSCRIPTIONAL REGULATOR RUTR"/>
    <property type="match status" value="1"/>
</dbReference>
<dbReference type="PRINTS" id="PR00455">
    <property type="entry name" value="HTHTETR"/>
</dbReference>
<dbReference type="SUPFAM" id="SSF46689">
    <property type="entry name" value="Homeodomain-like"/>
    <property type="match status" value="1"/>
</dbReference>
<evidence type="ECO:0000256" key="4">
    <source>
        <dbReference type="PROSITE-ProRule" id="PRU00335"/>
    </source>
</evidence>
<sequence length="193" mass="20976">MIAKRPLRADAQRNRQMVLEVAETVFAAEGLAVPIDEIARRAGLGVGTLYRHFPTKEALFEAIVRRRMERMVEDAHDLVQATEPGDAFFAFLARMVDGTKKDFVDALARSGVDLSTELADARAELRHAMGGLLERAQQAGNVREDISIADVFALVSGVFVAIDQRGGDAAARHHLFTVVSDGLRPRPSASGPV</sequence>
<dbReference type="PROSITE" id="PS50977">
    <property type="entry name" value="HTH_TETR_2"/>
    <property type="match status" value="1"/>
</dbReference>
<evidence type="ECO:0000256" key="2">
    <source>
        <dbReference type="ARBA" id="ARBA00023125"/>
    </source>
</evidence>
<dbReference type="EMBL" id="CP089983">
    <property type="protein sequence ID" value="WXB08289.1"/>
    <property type="molecule type" value="Genomic_DNA"/>
</dbReference>
<feature type="domain" description="HTH tetR-type" evidence="5">
    <location>
        <begin position="12"/>
        <end position="71"/>
    </location>
</feature>
<reference evidence="6" key="1">
    <citation type="submission" date="2021-12" db="EMBL/GenBank/DDBJ databases">
        <title>Discovery of the Pendulisporaceae a myxobacterial family with distinct sporulation behavior and unique specialized metabolism.</title>
        <authorList>
            <person name="Garcia R."/>
            <person name="Popoff A."/>
            <person name="Bader C.D."/>
            <person name="Loehr J."/>
            <person name="Walesch S."/>
            <person name="Walt C."/>
            <person name="Boldt J."/>
            <person name="Bunk B."/>
            <person name="Haeckl F.J.F.P.J."/>
            <person name="Gunesch A.P."/>
            <person name="Birkelbach J."/>
            <person name="Nuebel U."/>
            <person name="Pietschmann T."/>
            <person name="Bach T."/>
            <person name="Mueller R."/>
        </authorList>
    </citation>
    <scope>NUCLEOTIDE SEQUENCE</scope>
    <source>
        <strain evidence="6">MSr11367</strain>
    </source>
</reference>
<evidence type="ECO:0000259" key="5">
    <source>
        <dbReference type="PROSITE" id="PS50977"/>
    </source>
</evidence>
<dbReference type="SUPFAM" id="SSF48498">
    <property type="entry name" value="Tetracyclin repressor-like, C-terminal domain"/>
    <property type="match status" value="1"/>
</dbReference>
<dbReference type="InterPro" id="IPR009057">
    <property type="entry name" value="Homeodomain-like_sf"/>
</dbReference>
<name>A0ABZ2LBK8_9BACT</name>
<proteinExistence type="predicted"/>
<dbReference type="Proteomes" id="UP001374803">
    <property type="component" value="Chromosome"/>
</dbReference>
<keyword evidence="7" id="KW-1185">Reference proteome</keyword>
<accession>A0ABZ2LBK8</accession>
<keyword evidence="3" id="KW-0804">Transcription</keyword>
<gene>
    <name evidence="6" type="ORF">LVJ94_13715</name>
</gene>